<evidence type="ECO:0000313" key="1">
    <source>
        <dbReference type="EMBL" id="RDX39822.1"/>
    </source>
</evidence>
<keyword evidence="2" id="KW-1185">Reference proteome</keyword>
<organism evidence="1 2">
    <name type="scientific">Lentinus brumalis</name>
    <dbReference type="NCBI Taxonomy" id="2498619"/>
    <lineage>
        <taxon>Eukaryota</taxon>
        <taxon>Fungi</taxon>
        <taxon>Dikarya</taxon>
        <taxon>Basidiomycota</taxon>
        <taxon>Agaricomycotina</taxon>
        <taxon>Agaricomycetes</taxon>
        <taxon>Polyporales</taxon>
        <taxon>Polyporaceae</taxon>
        <taxon>Lentinus</taxon>
    </lineage>
</organism>
<dbReference type="EMBL" id="KZ857640">
    <property type="protein sequence ID" value="RDX39822.1"/>
    <property type="molecule type" value="Genomic_DNA"/>
</dbReference>
<evidence type="ECO:0000313" key="2">
    <source>
        <dbReference type="Proteomes" id="UP000256964"/>
    </source>
</evidence>
<accession>A0A371CHQ8</accession>
<protein>
    <submittedName>
        <fullName evidence="1">Uncharacterized protein</fullName>
    </submittedName>
</protein>
<reference evidence="1 2" key="1">
    <citation type="journal article" date="2018" name="Biotechnol. Biofuels">
        <title>Integrative visual omics of the white-rot fungus Polyporus brumalis exposes the biotechnological potential of its oxidative enzymes for delignifying raw plant biomass.</title>
        <authorList>
            <person name="Miyauchi S."/>
            <person name="Rancon A."/>
            <person name="Drula E."/>
            <person name="Hage H."/>
            <person name="Chaduli D."/>
            <person name="Favel A."/>
            <person name="Grisel S."/>
            <person name="Henrissat B."/>
            <person name="Herpoel-Gimbert I."/>
            <person name="Ruiz-Duenas F.J."/>
            <person name="Chevret D."/>
            <person name="Hainaut M."/>
            <person name="Lin J."/>
            <person name="Wang M."/>
            <person name="Pangilinan J."/>
            <person name="Lipzen A."/>
            <person name="Lesage-Meessen L."/>
            <person name="Navarro D."/>
            <person name="Riley R."/>
            <person name="Grigoriev I.V."/>
            <person name="Zhou S."/>
            <person name="Raouche S."/>
            <person name="Rosso M.N."/>
        </authorList>
    </citation>
    <scope>NUCLEOTIDE SEQUENCE [LARGE SCALE GENOMIC DNA]</scope>
    <source>
        <strain evidence="1 2">BRFM 1820</strain>
    </source>
</reference>
<name>A0A371CHQ8_9APHY</name>
<proteinExistence type="predicted"/>
<dbReference type="OrthoDB" id="2757384at2759"/>
<dbReference type="Proteomes" id="UP000256964">
    <property type="component" value="Unassembled WGS sequence"/>
</dbReference>
<dbReference type="AlphaFoldDB" id="A0A371CHQ8"/>
<sequence length="275" mass="30434">MPTRHQLRSGPTSDSAPPAETLYGVVAPFLVKPGDFLRCIKPLDVYIGGDGALSFLQRECSTTVDALEIYVSDDDWRHIIYHLTFSQHAYQVPCPVVDNVGPAWALMHGLDSVITMRTPKGDIHVYRVLPNIDTLTPIARAWCSLHVCYVNVHHFGAGYPSMLFANRALLSDGEDVDDTDSCNLYVDRGFDIRLSADYWPDIANPTHTCHAAGWMCPAQARTFTDAGALRCRMEPLVTDPVETCVVWRLDTRPCGGTCVMDGGGVLAPWQFYDSL</sequence>
<gene>
    <name evidence="1" type="ORF">OH76DRAFT_1490813</name>
</gene>